<organism evidence="2 3">
    <name type="scientific">Liparis tanakae</name>
    <name type="common">Tanaka's snailfish</name>
    <dbReference type="NCBI Taxonomy" id="230148"/>
    <lineage>
        <taxon>Eukaryota</taxon>
        <taxon>Metazoa</taxon>
        <taxon>Chordata</taxon>
        <taxon>Craniata</taxon>
        <taxon>Vertebrata</taxon>
        <taxon>Euteleostomi</taxon>
        <taxon>Actinopterygii</taxon>
        <taxon>Neopterygii</taxon>
        <taxon>Teleostei</taxon>
        <taxon>Neoteleostei</taxon>
        <taxon>Acanthomorphata</taxon>
        <taxon>Eupercaria</taxon>
        <taxon>Perciformes</taxon>
        <taxon>Cottioidei</taxon>
        <taxon>Cottales</taxon>
        <taxon>Liparidae</taxon>
        <taxon>Liparis</taxon>
    </lineage>
</organism>
<evidence type="ECO:0000313" key="2">
    <source>
        <dbReference type="EMBL" id="TNN87901.1"/>
    </source>
</evidence>
<name>A0A4Z2JD14_9TELE</name>
<evidence type="ECO:0000256" key="1">
    <source>
        <dbReference type="SAM" id="MobiDB-lite"/>
    </source>
</evidence>
<feature type="region of interest" description="Disordered" evidence="1">
    <location>
        <begin position="40"/>
        <end position="71"/>
    </location>
</feature>
<sequence>MESRRMAQSSPMVLLELSPSSSTLTSSSFGVGVGLMWPDPLSSVTRTRAVPGRTSRGTDTRPQLISHGSLR</sequence>
<protein>
    <submittedName>
        <fullName evidence="2">Uncharacterized protein</fullName>
    </submittedName>
</protein>
<reference evidence="2 3" key="1">
    <citation type="submission" date="2019-03" db="EMBL/GenBank/DDBJ databases">
        <title>First draft genome of Liparis tanakae, snailfish: a comprehensive survey of snailfish specific genes.</title>
        <authorList>
            <person name="Kim W."/>
            <person name="Song I."/>
            <person name="Jeong J.-H."/>
            <person name="Kim D."/>
            <person name="Kim S."/>
            <person name="Ryu S."/>
            <person name="Song J.Y."/>
            <person name="Lee S.K."/>
        </authorList>
    </citation>
    <scope>NUCLEOTIDE SEQUENCE [LARGE SCALE GENOMIC DNA]</scope>
    <source>
        <tissue evidence="2">Muscle</tissue>
    </source>
</reference>
<dbReference type="AlphaFoldDB" id="A0A4Z2JD14"/>
<comment type="caution">
    <text evidence="2">The sequence shown here is derived from an EMBL/GenBank/DDBJ whole genome shotgun (WGS) entry which is preliminary data.</text>
</comment>
<dbReference type="EMBL" id="SRLO01000008">
    <property type="protein sequence ID" value="TNN87901.1"/>
    <property type="molecule type" value="Genomic_DNA"/>
</dbReference>
<accession>A0A4Z2JD14</accession>
<proteinExistence type="predicted"/>
<evidence type="ECO:0000313" key="3">
    <source>
        <dbReference type="Proteomes" id="UP000314294"/>
    </source>
</evidence>
<dbReference type="Proteomes" id="UP000314294">
    <property type="component" value="Unassembled WGS sequence"/>
</dbReference>
<gene>
    <name evidence="2" type="ORF">EYF80_001865</name>
</gene>
<keyword evidence="3" id="KW-1185">Reference proteome</keyword>